<sequence>MAARVFLIELRAFGRGYRCRKKKEGLCLNFYLINSLSNKVCISRDFLQYFSLAAPVRVKAFLPLDGQPVLYDFSHELVPEFPEVVDAVEHEVFEVLLLLDEIDLFRPLFYGFEEQGDECVVLVVAAEGDLFYLSDAADLLLEVQLLFSLELGGDAGNDIHHQRLSDLLELVGKQLVHQCGLGKSVHVFLNELLHDILGDVIIDEVSLLLFSIFFALFSCPGHVKASRMYLSIGKCPVVMQA</sequence>
<name>Q0W8S1_METAR</name>
<accession>Q0W8S1</accession>
<dbReference type="AlphaFoldDB" id="Q0W8S1"/>
<dbReference type="EMBL" id="AM114193">
    <property type="protein sequence ID" value="CAJ35222.1"/>
    <property type="molecule type" value="Genomic_DNA"/>
</dbReference>
<dbReference type="KEGG" id="rci:LRC231"/>
<organism evidence="1 2">
    <name type="scientific">Methanocella arvoryzae (strain DSM 22066 / NBRC 105507 / MRE50)</name>
    <dbReference type="NCBI Taxonomy" id="351160"/>
    <lineage>
        <taxon>Archaea</taxon>
        <taxon>Methanobacteriati</taxon>
        <taxon>Methanobacteriota</taxon>
        <taxon>Stenosarchaea group</taxon>
        <taxon>Methanomicrobia</taxon>
        <taxon>Methanocellales</taxon>
        <taxon>Methanocellaceae</taxon>
        <taxon>Methanocella</taxon>
    </lineage>
</organism>
<protein>
    <submittedName>
        <fullName evidence="1">Uncharacterized protein</fullName>
    </submittedName>
</protein>
<keyword evidence="2" id="KW-1185">Reference proteome</keyword>
<dbReference type="Proteomes" id="UP000000663">
    <property type="component" value="Chromosome"/>
</dbReference>
<evidence type="ECO:0000313" key="1">
    <source>
        <dbReference type="EMBL" id="CAJ35222.1"/>
    </source>
</evidence>
<gene>
    <name evidence="1" type="ORF">LRC231</name>
</gene>
<proteinExistence type="predicted"/>
<reference evidence="1 2" key="1">
    <citation type="journal article" date="2006" name="Science">
        <title>Genome of rice cluster I archaea -- the key methane producers in the rice rhizosphere.</title>
        <authorList>
            <person name="Erkel C."/>
            <person name="Kube M."/>
            <person name="Reinhardt R."/>
            <person name="Liesack W."/>
        </authorList>
    </citation>
    <scope>NUCLEOTIDE SEQUENCE [LARGE SCALE GENOMIC DNA]</scope>
    <source>
        <strain evidence="2">DSM 22066 / NBRC 105507 / MRE50</strain>
    </source>
</reference>
<evidence type="ECO:0000313" key="2">
    <source>
        <dbReference type="Proteomes" id="UP000000663"/>
    </source>
</evidence>